<reference evidence="1 2" key="1">
    <citation type="submission" date="2016-10" db="EMBL/GenBank/DDBJ databases">
        <authorList>
            <person name="Varghese N."/>
            <person name="Submissions S."/>
        </authorList>
    </citation>
    <scope>NUCLEOTIDE SEQUENCE [LARGE SCALE GENOMIC DNA]</scope>
    <source>
        <strain evidence="1 2">ATCC 19403</strain>
    </source>
</reference>
<evidence type="ECO:0000313" key="1">
    <source>
        <dbReference type="EMBL" id="SEU05535.1"/>
    </source>
</evidence>
<evidence type="ECO:0000313" key="2">
    <source>
        <dbReference type="Proteomes" id="UP000198970"/>
    </source>
</evidence>
<keyword evidence="2" id="KW-1185">Reference proteome</keyword>
<dbReference type="EMBL" id="LT630003">
    <property type="protein sequence ID" value="SEU05535.1"/>
    <property type="molecule type" value="Genomic_DNA"/>
</dbReference>
<accession>A0ABY1CHX1</accession>
<gene>
    <name evidence="1" type="ORF">SAMN02745906_4445</name>
</gene>
<proteinExistence type="predicted"/>
<organism evidence="1 2">
    <name type="scientific">Lacrimispora sphenoides JCM 1415</name>
    <dbReference type="NCBI Taxonomy" id="1297793"/>
    <lineage>
        <taxon>Bacteria</taxon>
        <taxon>Bacillati</taxon>
        <taxon>Bacillota</taxon>
        <taxon>Clostridia</taxon>
        <taxon>Lachnospirales</taxon>
        <taxon>Lachnospiraceae</taxon>
        <taxon>Lacrimispora</taxon>
    </lineage>
</organism>
<sequence length="37" mass="4593">MFERELVRFLADFRSFLMKECYKEVTGYKIKVKLFII</sequence>
<name>A0ABY1CHX1_9FIRM</name>
<dbReference type="Proteomes" id="UP000198970">
    <property type="component" value="Chromosome I"/>
</dbReference>
<protein>
    <submittedName>
        <fullName evidence="1">Uncharacterized protein</fullName>
    </submittedName>
</protein>